<feature type="domain" description="RRP12 HEAT" evidence="5">
    <location>
        <begin position="333"/>
        <end position="639"/>
    </location>
</feature>
<dbReference type="GO" id="GO:0005634">
    <property type="term" value="C:nucleus"/>
    <property type="evidence" value="ECO:0007669"/>
    <property type="project" value="UniProtKB-SubCell"/>
</dbReference>
<evidence type="ECO:0000256" key="2">
    <source>
        <dbReference type="ARBA" id="ARBA00007690"/>
    </source>
</evidence>
<evidence type="ECO:0000259" key="5">
    <source>
        <dbReference type="Pfam" id="PF08161"/>
    </source>
</evidence>
<evidence type="ECO:0000256" key="4">
    <source>
        <dbReference type="SAM" id="MobiDB-lite"/>
    </source>
</evidence>
<dbReference type="Pfam" id="PF08161">
    <property type="entry name" value="RRP12_HEAT"/>
    <property type="match status" value="1"/>
</dbReference>
<evidence type="ECO:0000256" key="3">
    <source>
        <dbReference type="ARBA" id="ARBA00023242"/>
    </source>
</evidence>
<dbReference type="OrthoDB" id="2192888at2759"/>
<dbReference type="InterPro" id="IPR011989">
    <property type="entry name" value="ARM-like"/>
</dbReference>
<evidence type="ECO:0000313" key="8">
    <source>
        <dbReference type="Proteomes" id="UP000245383"/>
    </source>
</evidence>
<feature type="compositionally biased region" description="Polar residues" evidence="4">
    <location>
        <begin position="1047"/>
        <end position="1064"/>
    </location>
</feature>
<dbReference type="PANTHER" id="PTHR48287:SF1">
    <property type="entry name" value="ARM REPEAT SUPERFAMILY PROTEIN"/>
    <property type="match status" value="1"/>
</dbReference>
<accession>A0A2T9YJ83</accession>
<sequence>MSTADLEAQLEKIRRLSTSSLSNHQQVYFDFSLISYAGTLIAVEETLKEQNTELVPSSYVAVLVTLLEQQKDSGYTFVGPILYLLAVVLEYIPRAVAQAQFSTIMGILAGSLDLTNADPMLIRSVITCLESLLKAQDSRSWKQPITKKATQSIFILSLDQRPKVRRRAQEAAHNILLDIPRPMIEHPMANNAADFIIQSFEESNNDANYSLHMLNLISNVIDSIPIKRVEEICEKLLQILAINNPFIATETFKIFDKIFKKITADFDKKTLLTILNTLEEQKPNPNNTELSVTWLNIIKSGFAAYFLLDEINCESKVNYVFTLVFPYLELGKMQVKPTAIDCLNHVVSRCIRKGSLCSPDLAKELSAMLLDALSYRYRESWAGVFLIIASLANKLGESSRPAMDELLVFIENLRMDKTFELKKEADAALCASLESMGPKLFLDLFPLNIELHIPGLLKSEITKNKKTQQNGSNQEGRAWLLSLMKGHLKKANILYFIQNLLPLATKLDEQSFVLEKSGRNLQAKVASTLAIQIWALLGDFFYFPSDISESIDSEFIDSVLTQINQVQELRSTLINALDILIKNVLSRSKAVAIETTNDKNKQPELYYLPQTDIDKAIKDKAHLSQFTPTIMSTMFTLVSEIPGPRSRYIHDAITSFLTVTDINNITKAFQRILSMLNSALSSHTPPPAAENTNKFMETNPQPPAYSLLDLVGTFARFLDESTALTGIEIILPIINQTDDPNLQKKAYKLLRLFFTFKKPSDKTLDNIDVDNISDSDKLNKIYASRIVTDLLSATEFVFPLSRKNRLSVLAVVIKYMPSDQLHMIPSLLSEAIIGTKEVNEKSRISAFDLLIAMAEKMDLGGEIKTQKIQSVTSDVATENSNCDDTMLEDQTETKSATVEEYFNMVVAGFAAKTPYMISATVTSSAYLLNIFHDKLSTEFIKDMVDTVLMFVNSNSREIAKASLGFIKVVVLELPKTFIQSILKEIVEGILKWANEHRARFAIKSKHLIERLIRKFGIDTIDQVTPEEHKKLILNIRKSQIRAKRAKSTSVARNTTMGKDQGNTQKDYDRSESEYSDNSDSNSDDDVDKYKYRKNKQNGHGNNSNYGPGAYNEQGHKNKSGKPNNQPRTWIMEDTEKNEPLEFLSRSAFSQLSISKPSSKNKSRDKSSSNFIKTTKDNKLIFAEDSDDAHTVKTNSLKNKRSTDDIEKDEQQNPTEEDFYKQSLTNPDGFDRGNRNKIKFNKRKTGNQENEMDDDNDSQAFTHGSNNMDKNNAKKQKPNNKHFGTEYKSKKGKGDIKKKGKLEPYAYIPLDAKKLSGRSQSKVQIISKSKKDKRTGRK</sequence>
<dbReference type="InterPro" id="IPR057860">
    <property type="entry name" value="HEAT_RRP12_N"/>
</dbReference>
<dbReference type="EMBL" id="MBFR01000163">
    <property type="protein sequence ID" value="PVU92385.1"/>
    <property type="molecule type" value="Genomic_DNA"/>
</dbReference>
<dbReference type="STRING" id="133385.A0A2T9YJ83"/>
<feature type="domain" description="RRP12 N-terminal HEAT" evidence="6">
    <location>
        <begin position="38"/>
        <end position="264"/>
    </location>
</feature>
<keyword evidence="8" id="KW-1185">Reference proteome</keyword>
<dbReference type="InterPro" id="IPR052087">
    <property type="entry name" value="RRP12"/>
</dbReference>
<gene>
    <name evidence="7" type="ORF">BB561_003858</name>
</gene>
<feature type="region of interest" description="Disordered" evidence="4">
    <location>
        <begin position="1313"/>
        <end position="1337"/>
    </location>
</feature>
<comment type="similarity">
    <text evidence="2">Belongs to the RRP12 family.</text>
</comment>
<feature type="region of interest" description="Disordered" evidence="4">
    <location>
        <begin position="1150"/>
        <end position="1298"/>
    </location>
</feature>
<dbReference type="InterPro" id="IPR012978">
    <property type="entry name" value="HEAT_RRP12"/>
</dbReference>
<comment type="subcellular location">
    <subcellularLocation>
        <location evidence="1">Nucleus</location>
    </subcellularLocation>
</comment>
<evidence type="ECO:0000259" key="6">
    <source>
        <dbReference type="Pfam" id="PF25772"/>
    </source>
</evidence>
<dbReference type="Proteomes" id="UP000245383">
    <property type="component" value="Unassembled WGS sequence"/>
</dbReference>
<feature type="compositionally biased region" description="Basic residues" evidence="4">
    <location>
        <begin position="1234"/>
        <end position="1244"/>
    </location>
</feature>
<organism evidence="7 8">
    <name type="scientific">Smittium simulii</name>
    <dbReference type="NCBI Taxonomy" id="133385"/>
    <lineage>
        <taxon>Eukaryota</taxon>
        <taxon>Fungi</taxon>
        <taxon>Fungi incertae sedis</taxon>
        <taxon>Zoopagomycota</taxon>
        <taxon>Kickxellomycotina</taxon>
        <taxon>Harpellomycetes</taxon>
        <taxon>Harpellales</taxon>
        <taxon>Legeriomycetaceae</taxon>
        <taxon>Smittium</taxon>
    </lineage>
</organism>
<evidence type="ECO:0000256" key="1">
    <source>
        <dbReference type="ARBA" id="ARBA00004123"/>
    </source>
</evidence>
<proteinExistence type="inferred from homology"/>
<feature type="compositionally biased region" description="Basic and acidic residues" evidence="4">
    <location>
        <begin position="1282"/>
        <end position="1296"/>
    </location>
</feature>
<keyword evidence="3" id="KW-0539">Nucleus</keyword>
<feature type="compositionally biased region" description="Basic residues" evidence="4">
    <location>
        <begin position="1327"/>
        <end position="1337"/>
    </location>
</feature>
<name>A0A2T9YJ83_9FUNG</name>
<feature type="region of interest" description="Disordered" evidence="4">
    <location>
        <begin position="1043"/>
        <end position="1128"/>
    </location>
</feature>
<comment type="caution">
    <text evidence="7">The sequence shown here is derived from an EMBL/GenBank/DDBJ whole genome shotgun (WGS) entry which is preliminary data.</text>
</comment>
<dbReference type="InterPro" id="IPR016024">
    <property type="entry name" value="ARM-type_fold"/>
</dbReference>
<dbReference type="PANTHER" id="PTHR48287">
    <property type="entry name" value="ARM REPEAT SUPERFAMILY PROTEIN"/>
    <property type="match status" value="1"/>
</dbReference>
<dbReference type="Pfam" id="PF25772">
    <property type="entry name" value="HEAT_RRP12_N"/>
    <property type="match status" value="1"/>
</dbReference>
<reference evidence="7 8" key="1">
    <citation type="journal article" date="2018" name="MBio">
        <title>Comparative Genomics Reveals the Core Gene Toolbox for the Fungus-Insect Symbiosis.</title>
        <authorList>
            <person name="Wang Y."/>
            <person name="Stata M."/>
            <person name="Wang W."/>
            <person name="Stajich J.E."/>
            <person name="White M.M."/>
            <person name="Moncalvo J.M."/>
        </authorList>
    </citation>
    <scope>NUCLEOTIDE SEQUENCE [LARGE SCALE GENOMIC DNA]</scope>
    <source>
        <strain evidence="7 8">SWE-8-4</strain>
    </source>
</reference>
<feature type="compositionally biased region" description="Polar residues" evidence="4">
    <location>
        <begin position="1257"/>
        <end position="1268"/>
    </location>
</feature>
<evidence type="ECO:0000313" key="7">
    <source>
        <dbReference type="EMBL" id="PVU92385.1"/>
    </source>
</evidence>
<dbReference type="Gene3D" id="1.25.10.10">
    <property type="entry name" value="Leucine-rich Repeat Variant"/>
    <property type="match status" value="1"/>
</dbReference>
<protein>
    <submittedName>
        <fullName evidence="7">Uncharacterized protein</fullName>
    </submittedName>
</protein>
<feature type="compositionally biased region" description="Basic and acidic residues" evidence="4">
    <location>
        <begin position="1200"/>
        <end position="1210"/>
    </location>
</feature>
<feature type="compositionally biased region" description="Acidic residues" evidence="4">
    <location>
        <begin position="1073"/>
        <end position="1086"/>
    </location>
</feature>
<dbReference type="SUPFAM" id="SSF48371">
    <property type="entry name" value="ARM repeat"/>
    <property type="match status" value="1"/>
</dbReference>